<name>A0ABT0CB04_THEVL</name>
<dbReference type="RefSeq" id="WP_244350249.1">
    <property type="nucleotide sequence ID" value="NZ_JAFIRA010000018.1"/>
</dbReference>
<dbReference type="EMBL" id="JAFIRA010000018">
    <property type="protein sequence ID" value="MCJ2542972.1"/>
    <property type="molecule type" value="Genomic_DNA"/>
</dbReference>
<organism evidence="1 2">
    <name type="scientific">Thermostichus vulcanus str. 'Rupite'</name>
    <dbReference type="NCBI Taxonomy" id="2813851"/>
    <lineage>
        <taxon>Bacteria</taxon>
        <taxon>Bacillati</taxon>
        <taxon>Cyanobacteriota</taxon>
        <taxon>Cyanophyceae</taxon>
        <taxon>Thermostichales</taxon>
        <taxon>Thermostichaceae</taxon>
        <taxon>Thermostichus</taxon>
    </lineage>
</organism>
<evidence type="ECO:0000313" key="2">
    <source>
        <dbReference type="Proteomes" id="UP000830835"/>
    </source>
</evidence>
<dbReference type="Proteomes" id="UP000830835">
    <property type="component" value="Unassembled WGS sequence"/>
</dbReference>
<proteinExistence type="predicted"/>
<gene>
    <name evidence="1" type="ORF">JX360_08650</name>
</gene>
<accession>A0ABT0CB04</accession>
<evidence type="ECO:0000313" key="1">
    <source>
        <dbReference type="EMBL" id="MCJ2542972.1"/>
    </source>
</evidence>
<keyword evidence="2" id="KW-1185">Reference proteome</keyword>
<protein>
    <submittedName>
        <fullName evidence="1">Uncharacterized protein</fullName>
    </submittedName>
</protein>
<reference evidence="1" key="1">
    <citation type="submission" date="2021-02" db="EMBL/GenBank/DDBJ databases">
        <title>The CRISPR/cas machinery reduction and long-range gene transfer in the hot spring cyanobacterium Synechococcus.</title>
        <authorList>
            <person name="Dvorak P."/>
            <person name="Jahodarova E."/>
            <person name="Hasler P."/>
            <person name="Poulickova A."/>
        </authorList>
    </citation>
    <scope>NUCLEOTIDE SEQUENCE</scope>
    <source>
        <strain evidence="1">Rupite</strain>
    </source>
</reference>
<sequence>MKQVKQRRLPFASITLGILLSLAWGAWPVQAQLRLIPEAARQVYSLLPDFPLENTYTPASPDGTGPPPEEDTLVRRMMVYHLQVAGRSPTDRFDWQLTIADYFDANEPIIAQRYPGADRLTVNPYAQDKAVVQSLTRQQRQALLEAILLAFGGDPNPTALYIPSDVDPAPTRPTPEPVERLLIPGSGAADLLGP</sequence>
<comment type="caution">
    <text evidence="1">The sequence shown here is derived from an EMBL/GenBank/DDBJ whole genome shotgun (WGS) entry which is preliminary data.</text>
</comment>